<keyword evidence="5" id="KW-0175">Coiled coil</keyword>
<protein>
    <recommendedName>
        <fullName evidence="7">PH domain-containing protein</fullName>
    </recommendedName>
</protein>
<evidence type="ECO:0000259" key="7">
    <source>
        <dbReference type="PROSITE" id="PS50003"/>
    </source>
</evidence>
<dbReference type="PANTHER" id="PTHR10972">
    <property type="entry name" value="OXYSTEROL-BINDING PROTEIN-RELATED"/>
    <property type="match status" value="1"/>
</dbReference>
<dbReference type="SUPFAM" id="SSF101576">
    <property type="entry name" value="Supernatant protein factor (SPF), C-terminal domain"/>
    <property type="match status" value="1"/>
</dbReference>
<dbReference type="GO" id="GO:0032934">
    <property type="term" value="F:sterol binding"/>
    <property type="evidence" value="ECO:0007669"/>
    <property type="project" value="TreeGrafter"/>
</dbReference>
<dbReference type="PANTHER" id="PTHR10972:SF203">
    <property type="entry name" value="OXYSTEROL-BINDING PROTEIN HOMOLOG 3"/>
    <property type="match status" value="1"/>
</dbReference>
<dbReference type="GO" id="GO:0006897">
    <property type="term" value="P:endocytosis"/>
    <property type="evidence" value="ECO:0007669"/>
    <property type="project" value="TreeGrafter"/>
</dbReference>
<reference evidence="8 9" key="1">
    <citation type="submission" date="2016-10" db="EMBL/GenBank/DDBJ databases">
        <title>The genome of Paramicrosporidium saccamoebae is the missing link in understanding Cryptomycota and Microsporidia evolution.</title>
        <authorList>
            <person name="Quandt C.A."/>
            <person name="Beaudet D."/>
            <person name="Corsaro D."/>
            <person name="Michel R."/>
            <person name="Corradi N."/>
            <person name="James T."/>
        </authorList>
    </citation>
    <scope>NUCLEOTIDE SEQUENCE [LARGE SCALE GENOMIC DNA]</scope>
    <source>
        <strain evidence="8 9">KSL3</strain>
    </source>
</reference>
<dbReference type="Gene3D" id="3.30.70.3490">
    <property type="match status" value="1"/>
</dbReference>
<name>A0A2H9TJZ1_9FUNG</name>
<evidence type="ECO:0000256" key="4">
    <source>
        <dbReference type="ARBA" id="ARBA00023121"/>
    </source>
</evidence>
<dbReference type="SUPFAM" id="SSF50729">
    <property type="entry name" value="PH domain-like"/>
    <property type="match status" value="1"/>
</dbReference>
<feature type="compositionally biased region" description="Polar residues" evidence="6">
    <location>
        <begin position="134"/>
        <end position="156"/>
    </location>
</feature>
<dbReference type="GO" id="GO:0120009">
    <property type="term" value="P:intermembrane lipid transfer"/>
    <property type="evidence" value="ECO:0007669"/>
    <property type="project" value="UniProtKB-ARBA"/>
</dbReference>
<dbReference type="Gene3D" id="2.60.120.680">
    <property type="entry name" value="GOLD domain"/>
    <property type="match status" value="2"/>
</dbReference>
<accession>A0A2H9TJZ1</accession>
<dbReference type="InterPro" id="IPR036598">
    <property type="entry name" value="GOLD_dom_sf"/>
</dbReference>
<comment type="caution">
    <text evidence="8">The sequence shown here is derived from an EMBL/GenBank/DDBJ whole genome shotgun (WGS) entry which is preliminary data.</text>
</comment>
<evidence type="ECO:0000256" key="5">
    <source>
        <dbReference type="SAM" id="Coils"/>
    </source>
</evidence>
<dbReference type="FunFam" id="2.40.160.120:FF:000001">
    <property type="entry name" value="Oxysterol-binding protein"/>
    <property type="match status" value="1"/>
</dbReference>
<evidence type="ECO:0000256" key="1">
    <source>
        <dbReference type="ARBA" id="ARBA00008842"/>
    </source>
</evidence>
<keyword evidence="4" id="KW-0446">Lipid-binding</keyword>
<feature type="region of interest" description="Disordered" evidence="6">
    <location>
        <begin position="62"/>
        <end position="81"/>
    </location>
</feature>
<evidence type="ECO:0000256" key="2">
    <source>
        <dbReference type="ARBA" id="ARBA00022448"/>
    </source>
</evidence>
<dbReference type="Pfam" id="PF01237">
    <property type="entry name" value="Oxysterol_BP"/>
    <property type="match status" value="1"/>
</dbReference>
<dbReference type="Proteomes" id="UP000240830">
    <property type="component" value="Unassembled WGS sequence"/>
</dbReference>
<proteinExistence type="inferred from homology"/>
<organism evidence="8 9">
    <name type="scientific">Paramicrosporidium saccamoebae</name>
    <dbReference type="NCBI Taxonomy" id="1246581"/>
    <lineage>
        <taxon>Eukaryota</taxon>
        <taxon>Fungi</taxon>
        <taxon>Fungi incertae sedis</taxon>
        <taxon>Cryptomycota</taxon>
        <taxon>Cryptomycota incertae sedis</taxon>
        <taxon>Paramicrosporidium</taxon>
    </lineage>
</organism>
<dbReference type="GO" id="GO:0097038">
    <property type="term" value="C:perinuclear endoplasmic reticulum"/>
    <property type="evidence" value="ECO:0007669"/>
    <property type="project" value="TreeGrafter"/>
</dbReference>
<dbReference type="InterPro" id="IPR037239">
    <property type="entry name" value="OSBP_sf"/>
</dbReference>
<evidence type="ECO:0000313" key="8">
    <source>
        <dbReference type="EMBL" id="PJF18081.1"/>
    </source>
</evidence>
<comment type="similarity">
    <text evidence="1">Belongs to the OSBP family.</text>
</comment>
<dbReference type="Gene3D" id="2.40.160.120">
    <property type="match status" value="1"/>
</dbReference>
<sequence>MSDETRPNCSVLTKPAHVEIRPRDNYQHHVSVEQAGDIISWSFFTRRKNIAFGLFYVHQNRCESPPETPRRLQNSTSVSNEALPNEVLSNDVVPRTSHSLPDVPTAPHAVREAIVNSRGNLVIEPSASPKPGHGSTSVPASRANSIQPNTDDASSSEGVVLLRAKTVDSRPEGLETIMRQNTSLPNLRVYAPSSMAVTHATEYLEILPVERYESCDSTIVGHYAAPIAGDYVLFFDNSYSVSTSKELFLTVTVGPTIPISQEAFSGWLLKKKQRRLQGWGRRWFQLDRNGILSYYEDRFSPCRGSMDIHHCTVTKTPQRLMMTLDSGSDTYHLRALNAEDYGKWSEHFNMIRLQSAIDGLNLAGNLPEMPAHPGPSIATFSERLSINLQKSERLLGDLRELAAKEDDGTMKFLAPLEETFHSLHDLYESLSEYAIFLQRTGRRMSQISNGHGYIVSAGAQSEYRAGSVDEFFDAEEIIITDVSEEDEMDFFGSRESFSADTYEVKSDYGEPIPPSMSHMDLGLVPSAEIREFRRRMPQLAPPCNISVSSILRKNIGKDWSSIPMPVALNEPLSALQRLCEELEYSDLLDAAAKCPSSLDRMVLVAAFAVSGYANTIHRVERKPFTPILGETFEYERVDKGYRFIAEKVSHRPLIMAMHAQSEKWSFWQDQRIKDKFWGKSMEYTPLGSVHVYFPDTGDHFVWKKVVTCVRNIFMGNKWVEHYGEMTMRNLRTGDLAKISFKPNSSGFFSSNTTITNEVLATITPSKNGPESQKEAISLRGRWDSVICKENGDGDDLLIWQASPMPSDHVEYFGFSEFAIGLNDLPDWLQPHLPRTDSRLRPDQRLLEHSQLEEAEILKQEIEQRQREARTLLEQQGKTWEPMWFKFEPPTKEDPEGAWRIKDPSEYWECRRQGRWPAVIDPLW</sequence>
<dbReference type="Pfam" id="PF15409">
    <property type="entry name" value="PH_8"/>
    <property type="match status" value="1"/>
</dbReference>
<dbReference type="EMBL" id="MTSL01000143">
    <property type="protein sequence ID" value="PJF18081.1"/>
    <property type="molecule type" value="Genomic_DNA"/>
</dbReference>
<dbReference type="AlphaFoldDB" id="A0A2H9TJZ1"/>
<dbReference type="GO" id="GO:0005829">
    <property type="term" value="C:cytosol"/>
    <property type="evidence" value="ECO:0007669"/>
    <property type="project" value="TreeGrafter"/>
</dbReference>
<dbReference type="GO" id="GO:0005886">
    <property type="term" value="C:plasma membrane"/>
    <property type="evidence" value="ECO:0007669"/>
    <property type="project" value="TreeGrafter"/>
</dbReference>
<evidence type="ECO:0000256" key="3">
    <source>
        <dbReference type="ARBA" id="ARBA00023055"/>
    </source>
</evidence>
<dbReference type="InterPro" id="IPR041680">
    <property type="entry name" value="PH_8"/>
</dbReference>
<dbReference type="SMART" id="SM00233">
    <property type="entry name" value="PH"/>
    <property type="match status" value="1"/>
</dbReference>
<gene>
    <name evidence="8" type="ORF">PSACC_02107</name>
</gene>
<dbReference type="Pfam" id="PF13897">
    <property type="entry name" value="GOLD_2"/>
    <property type="match status" value="1"/>
</dbReference>
<keyword evidence="3" id="KW-0445">Lipid transport</keyword>
<feature type="region of interest" description="Disordered" evidence="6">
    <location>
        <begin position="122"/>
        <end position="156"/>
    </location>
</feature>
<feature type="coiled-coil region" evidence="5">
    <location>
        <begin position="847"/>
        <end position="874"/>
    </location>
</feature>
<evidence type="ECO:0000256" key="6">
    <source>
        <dbReference type="SAM" id="MobiDB-lite"/>
    </source>
</evidence>
<dbReference type="GO" id="GO:0006887">
    <property type="term" value="P:exocytosis"/>
    <property type="evidence" value="ECO:0007669"/>
    <property type="project" value="TreeGrafter"/>
</dbReference>
<dbReference type="InterPro" id="IPR009038">
    <property type="entry name" value="GOLD_dom"/>
</dbReference>
<dbReference type="InterPro" id="IPR000648">
    <property type="entry name" value="Oxysterol-bd"/>
</dbReference>
<dbReference type="Gene3D" id="2.30.29.30">
    <property type="entry name" value="Pleckstrin-homology domain (PH domain)/Phosphotyrosine-binding domain (PTB)"/>
    <property type="match status" value="1"/>
</dbReference>
<dbReference type="InterPro" id="IPR011993">
    <property type="entry name" value="PH-like_dom_sf"/>
</dbReference>
<keyword evidence="9" id="KW-1185">Reference proteome</keyword>
<dbReference type="GO" id="GO:0035621">
    <property type="term" value="P:ER to Golgi ceramide transport"/>
    <property type="evidence" value="ECO:0007669"/>
    <property type="project" value="TreeGrafter"/>
</dbReference>
<dbReference type="GO" id="GO:0032541">
    <property type="term" value="C:cortical endoplasmic reticulum"/>
    <property type="evidence" value="ECO:0007669"/>
    <property type="project" value="TreeGrafter"/>
</dbReference>
<evidence type="ECO:0000313" key="9">
    <source>
        <dbReference type="Proteomes" id="UP000240830"/>
    </source>
</evidence>
<dbReference type="PROSITE" id="PS50003">
    <property type="entry name" value="PH_DOMAIN"/>
    <property type="match status" value="1"/>
</dbReference>
<dbReference type="GO" id="GO:0030011">
    <property type="term" value="P:maintenance of cell polarity"/>
    <property type="evidence" value="ECO:0007669"/>
    <property type="project" value="TreeGrafter"/>
</dbReference>
<dbReference type="SUPFAM" id="SSF144000">
    <property type="entry name" value="Oxysterol-binding protein-like"/>
    <property type="match status" value="1"/>
</dbReference>
<dbReference type="STRING" id="1246581.A0A2H9TJZ1"/>
<dbReference type="OrthoDB" id="1854502at2759"/>
<feature type="domain" description="PH" evidence="7">
    <location>
        <begin position="261"/>
        <end position="353"/>
    </location>
</feature>
<feature type="compositionally biased region" description="Polar residues" evidence="6">
    <location>
        <begin position="71"/>
        <end position="81"/>
    </location>
</feature>
<dbReference type="InterPro" id="IPR001849">
    <property type="entry name" value="PH_domain"/>
</dbReference>
<keyword evidence="2" id="KW-0813">Transport</keyword>
<dbReference type="GO" id="GO:0034727">
    <property type="term" value="P:piecemeal microautophagy of the nucleus"/>
    <property type="evidence" value="ECO:0007669"/>
    <property type="project" value="TreeGrafter"/>
</dbReference>